<dbReference type="GO" id="GO:0017071">
    <property type="term" value="C:intracellular cyclic nucleotide activated cation channel complex"/>
    <property type="evidence" value="ECO:0007669"/>
    <property type="project" value="TreeGrafter"/>
</dbReference>
<dbReference type="Pfam" id="PF16526">
    <property type="entry name" value="CLZ"/>
    <property type="match status" value="1"/>
</dbReference>
<accession>A0A811KT48</accession>
<keyword evidence="8" id="KW-0407">Ion channel</keyword>
<feature type="region of interest" description="Disordered" evidence="9">
    <location>
        <begin position="139"/>
        <end position="169"/>
    </location>
</feature>
<dbReference type="Pfam" id="PF00027">
    <property type="entry name" value="cNMP_binding"/>
    <property type="match status" value="1"/>
</dbReference>
<evidence type="ECO:0000313" key="13">
    <source>
        <dbReference type="Proteomes" id="UP000614601"/>
    </source>
</evidence>
<dbReference type="EMBL" id="CAJFCW020000004">
    <property type="protein sequence ID" value="CAG9111153.1"/>
    <property type="molecule type" value="Genomic_DNA"/>
</dbReference>
<dbReference type="InterPro" id="IPR050866">
    <property type="entry name" value="CNG_cation_channel"/>
</dbReference>
<dbReference type="InterPro" id="IPR018488">
    <property type="entry name" value="cNMP-bd_CS"/>
</dbReference>
<dbReference type="Pfam" id="PF00520">
    <property type="entry name" value="Ion_trans"/>
    <property type="match status" value="1"/>
</dbReference>
<keyword evidence="6 10" id="KW-0472">Membrane</keyword>
<dbReference type="InterPro" id="IPR003938">
    <property type="entry name" value="K_chnl_volt-dep_EAG/ELK/ERG"/>
</dbReference>
<feature type="region of interest" description="Disordered" evidence="9">
    <location>
        <begin position="73"/>
        <end position="103"/>
    </location>
</feature>
<dbReference type="OrthoDB" id="421226at2759"/>
<evidence type="ECO:0000256" key="3">
    <source>
        <dbReference type="ARBA" id="ARBA00022692"/>
    </source>
</evidence>
<evidence type="ECO:0000256" key="5">
    <source>
        <dbReference type="ARBA" id="ARBA00023065"/>
    </source>
</evidence>
<dbReference type="InterPro" id="IPR014710">
    <property type="entry name" value="RmlC-like_jellyroll"/>
</dbReference>
<evidence type="ECO:0000256" key="2">
    <source>
        <dbReference type="ARBA" id="ARBA00022448"/>
    </source>
</evidence>
<dbReference type="Proteomes" id="UP000614601">
    <property type="component" value="Unassembled WGS sequence"/>
</dbReference>
<evidence type="ECO:0000256" key="10">
    <source>
        <dbReference type="SAM" id="Phobius"/>
    </source>
</evidence>
<dbReference type="InterPro" id="IPR000595">
    <property type="entry name" value="cNMP-bd_dom"/>
</dbReference>
<dbReference type="SMART" id="SM00100">
    <property type="entry name" value="cNMP"/>
    <property type="match status" value="1"/>
</dbReference>
<evidence type="ECO:0000256" key="9">
    <source>
        <dbReference type="SAM" id="MobiDB-lite"/>
    </source>
</evidence>
<dbReference type="InterPro" id="IPR005821">
    <property type="entry name" value="Ion_trans_dom"/>
</dbReference>
<comment type="subcellular location">
    <subcellularLocation>
        <location evidence="1">Membrane</location>
        <topology evidence="1">Multi-pass membrane protein</topology>
    </subcellularLocation>
</comment>
<organism evidence="12 13">
    <name type="scientific">Bursaphelenchus okinawaensis</name>
    <dbReference type="NCBI Taxonomy" id="465554"/>
    <lineage>
        <taxon>Eukaryota</taxon>
        <taxon>Metazoa</taxon>
        <taxon>Ecdysozoa</taxon>
        <taxon>Nematoda</taxon>
        <taxon>Chromadorea</taxon>
        <taxon>Rhabditida</taxon>
        <taxon>Tylenchina</taxon>
        <taxon>Tylenchomorpha</taxon>
        <taxon>Aphelenchoidea</taxon>
        <taxon>Aphelenchoididae</taxon>
        <taxon>Bursaphelenchus</taxon>
    </lineage>
</organism>
<evidence type="ECO:0000259" key="11">
    <source>
        <dbReference type="PROSITE" id="PS50042"/>
    </source>
</evidence>
<dbReference type="AlphaFoldDB" id="A0A811KT48"/>
<dbReference type="PANTHER" id="PTHR45638">
    <property type="entry name" value="CYCLIC NUCLEOTIDE-GATED CATION CHANNEL SUBUNIT A"/>
    <property type="match status" value="1"/>
</dbReference>
<protein>
    <recommendedName>
        <fullName evidence="11">Cyclic nucleotide-binding domain-containing protein</fullName>
    </recommendedName>
</protein>
<sequence>MRPVSTGNRPNSDGNQTWAEFEVLPLLSLESTMQGNKVILTTRPTTSGADELRQRRATFTRSSTNVYNQIALPGSLMSSKGSGARPSTSSGHGKTRRLGSSANWKNAVRQAMNNIQNIDEIEEPHCSNVVQRIQLSSLDTEEEEKADDVALIQEKDGQDTKRSDKSLKTSPKRVQFNIEVKVEHLGSSMVGGKGVYPHPRSEPGASTGMSREQHAFLNRYGMRLEDADQQQGVRFEGGFVKFLREDFIVDPTHDYSYYWNGVVAFVYLYNLFFVPYRCVFLIDDVPHTIIFAFLLCDIISDIVYLIDLFIRARTGYLEQGLLVRDKMKTWQAYRKSWLFYADVLGTIPLDYFCELALWSPNPFLRFNRLIKLDRIQNYINATETRISIPNVFRITCVVMYILVLIHWNACFYFLVSIWIGIGTDSWVYGYANTQALPPGIEDSWGRQYIYCFYWSTLMLTTVGEVPWPVRSIELVIVIVDLMCGVLIFATIVGNVGTMISNMSAARSDFQNKVDGIKKYMEMRNISAELEERVIKWFDYLWSNKQTISDQHVLRVLPTKLQAEIAMHVHFETLRKVRIFQDCEAGLLAELVLKLELQVFSPDDYVCRKGDIGREMYIVKKGRLQVVNDDGTQVFHTLQEGAVFGELSILNIAGSKQGNRRSASIRSVGYTDLFVLKKTDLWEALQEYPDARKVLIQKGKEILMKDNLLDETLANEQRPPEELAAELQEYVSELQTRLARLTAQTFSNEVKLQKRIDDLERELRIQDEGFFDEAAEMMLMNDEPDSIGEMSGRSELESERDADEPGTSGLQTKKNQ</sequence>
<comment type="caution">
    <text evidence="12">The sequence shown here is derived from an EMBL/GenBank/DDBJ whole genome shotgun (WGS) entry which is preliminary data.</text>
</comment>
<dbReference type="GO" id="GO:0005886">
    <property type="term" value="C:plasma membrane"/>
    <property type="evidence" value="ECO:0007669"/>
    <property type="project" value="TreeGrafter"/>
</dbReference>
<dbReference type="Gene3D" id="2.60.120.10">
    <property type="entry name" value="Jelly Rolls"/>
    <property type="match status" value="1"/>
</dbReference>
<dbReference type="PANTHER" id="PTHR45638:SF11">
    <property type="entry name" value="CYCLIC NUCLEOTIDE-GATED CATION CHANNEL SUBUNIT A"/>
    <property type="match status" value="1"/>
</dbReference>
<dbReference type="CDD" id="cd00038">
    <property type="entry name" value="CAP_ED"/>
    <property type="match status" value="1"/>
</dbReference>
<evidence type="ECO:0000256" key="8">
    <source>
        <dbReference type="ARBA" id="ARBA00023303"/>
    </source>
</evidence>
<feature type="compositionally biased region" description="Polar residues" evidence="9">
    <location>
        <begin position="76"/>
        <end position="103"/>
    </location>
</feature>
<gene>
    <name evidence="12" type="ORF">BOKJ2_LOCUS7830</name>
</gene>
<feature type="region of interest" description="Disordered" evidence="9">
    <location>
        <begin position="779"/>
        <end position="815"/>
    </location>
</feature>
<evidence type="ECO:0000313" key="12">
    <source>
        <dbReference type="EMBL" id="CAD5218620.1"/>
    </source>
</evidence>
<feature type="domain" description="Cyclic nucleotide-binding" evidence="11">
    <location>
        <begin position="578"/>
        <end position="697"/>
    </location>
</feature>
<dbReference type="PROSITE" id="PS00888">
    <property type="entry name" value="CNMP_BINDING_1"/>
    <property type="match status" value="1"/>
</dbReference>
<dbReference type="InterPro" id="IPR018490">
    <property type="entry name" value="cNMP-bd_dom_sf"/>
</dbReference>
<feature type="compositionally biased region" description="Basic and acidic residues" evidence="9">
    <location>
        <begin position="153"/>
        <end position="167"/>
    </location>
</feature>
<dbReference type="GO" id="GO:0005223">
    <property type="term" value="F:intracellularly cGMP-activated cation channel activity"/>
    <property type="evidence" value="ECO:0007669"/>
    <property type="project" value="TreeGrafter"/>
</dbReference>
<keyword evidence="2" id="KW-0813">Transport</keyword>
<keyword evidence="4 10" id="KW-1133">Transmembrane helix</keyword>
<dbReference type="PRINTS" id="PR01463">
    <property type="entry name" value="EAGCHANLFMLY"/>
</dbReference>
<dbReference type="GO" id="GO:0005249">
    <property type="term" value="F:voltage-gated potassium channel activity"/>
    <property type="evidence" value="ECO:0007669"/>
    <property type="project" value="InterPro"/>
</dbReference>
<dbReference type="GO" id="GO:0005222">
    <property type="term" value="F:intracellularly cAMP-activated cation channel activity"/>
    <property type="evidence" value="ECO:0007669"/>
    <property type="project" value="TreeGrafter"/>
</dbReference>
<dbReference type="Gene3D" id="1.10.287.70">
    <property type="match status" value="1"/>
</dbReference>
<dbReference type="GO" id="GO:0030553">
    <property type="term" value="F:cGMP binding"/>
    <property type="evidence" value="ECO:0007669"/>
    <property type="project" value="TreeGrafter"/>
</dbReference>
<evidence type="ECO:0000256" key="7">
    <source>
        <dbReference type="ARBA" id="ARBA00023286"/>
    </source>
</evidence>
<dbReference type="FunFam" id="2.60.120.10:FF:000002">
    <property type="entry name" value="Cyclic nucleotide gated channel alpha 1a"/>
    <property type="match status" value="1"/>
</dbReference>
<dbReference type="Gene3D" id="1.10.287.630">
    <property type="entry name" value="Helix hairpin bin"/>
    <property type="match status" value="1"/>
</dbReference>
<feature type="transmembrane region" description="Helical" evidence="10">
    <location>
        <begin position="257"/>
        <end position="276"/>
    </location>
</feature>
<dbReference type="PROSITE" id="PS50042">
    <property type="entry name" value="CNMP_BINDING_3"/>
    <property type="match status" value="1"/>
</dbReference>
<dbReference type="InterPro" id="IPR032406">
    <property type="entry name" value="CLZ_dom"/>
</dbReference>
<feature type="transmembrane region" description="Helical" evidence="10">
    <location>
        <begin position="397"/>
        <end position="421"/>
    </location>
</feature>
<feature type="transmembrane region" description="Helical" evidence="10">
    <location>
        <begin position="288"/>
        <end position="310"/>
    </location>
</feature>
<dbReference type="GO" id="GO:0044877">
    <property type="term" value="F:protein-containing complex binding"/>
    <property type="evidence" value="ECO:0007669"/>
    <property type="project" value="TreeGrafter"/>
</dbReference>
<proteinExistence type="predicted"/>
<dbReference type="PROSITE" id="PS00889">
    <property type="entry name" value="CNMP_BINDING_2"/>
    <property type="match status" value="1"/>
</dbReference>
<keyword evidence="13" id="KW-1185">Reference proteome</keyword>
<evidence type="ECO:0000256" key="1">
    <source>
        <dbReference type="ARBA" id="ARBA00004141"/>
    </source>
</evidence>
<keyword evidence="3 10" id="KW-0812">Transmembrane</keyword>
<evidence type="ECO:0000256" key="6">
    <source>
        <dbReference type="ARBA" id="ARBA00023136"/>
    </source>
</evidence>
<name>A0A811KT48_9BILA</name>
<feature type="transmembrane region" description="Helical" evidence="10">
    <location>
        <begin position="474"/>
        <end position="493"/>
    </location>
</feature>
<dbReference type="Proteomes" id="UP000783686">
    <property type="component" value="Unassembled WGS sequence"/>
</dbReference>
<dbReference type="FunFam" id="1.10.287.630:FF:000001">
    <property type="entry name" value="Cyclic nucleotide-gated channel alpha 3"/>
    <property type="match status" value="1"/>
</dbReference>
<keyword evidence="7" id="KW-1071">Ligand-gated ion channel</keyword>
<dbReference type="EMBL" id="CAJFDH010000004">
    <property type="protein sequence ID" value="CAD5218620.1"/>
    <property type="molecule type" value="Genomic_DNA"/>
</dbReference>
<reference evidence="12" key="1">
    <citation type="submission" date="2020-09" db="EMBL/GenBank/DDBJ databases">
        <authorList>
            <person name="Kikuchi T."/>
        </authorList>
    </citation>
    <scope>NUCLEOTIDE SEQUENCE</scope>
    <source>
        <strain evidence="12">SH1</strain>
    </source>
</reference>
<evidence type="ECO:0000256" key="4">
    <source>
        <dbReference type="ARBA" id="ARBA00022989"/>
    </source>
</evidence>
<dbReference type="Gene3D" id="1.20.5.300">
    <property type="match status" value="1"/>
</dbReference>
<dbReference type="SUPFAM" id="SSF81324">
    <property type="entry name" value="Voltage-gated potassium channels"/>
    <property type="match status" value="1"/>
</dbReference>
<keyword evidence="5" id="KW-0406">Ion transport</keyword>
<dbReference type="SUPFAM" id="SSF51206">
    <property type="entry name" value="cAMP-binding domain-like"/>
    <property type="match status" value="1"/>
</dbReference>